<feature type="domain" description="CYTH" evidence="1">
    <location>
        <begin position="1"/>
        <end position="175"/>
    </location>
</feature>
<dbReference type="AlphaFoldDB" id="A0A977K9H4"/>
<dbReference type="Gene3D" id="2.40.320.10">
    <property type="entry name" value="Hypothetical Protein Pfu-838710-001"/>
    <property type="match status" value="1"/>
</dbReference>
<reference evidence="2" key="1">
    <citation type="submission" date="2013-11" db="EMBL/GenBank/DDBJ databases">
        <title>Comparative genomics of Ignicoccus.</title>
        <authorList>
            <person name="Podar M."/>
        </authorList>
    </citation>
    <scope>NUCLEOTIDE SEQUENCE</scope>
    <source>
        <strain evidence="2">DSM 13166</strain>
    </source>
</reference>
<dbReference type="EMBL" id="CP006868">
    <property type="protein sequence ID" value="UXD21492.1"/>
    <property type="molecule type" value="Genomic_DNA"/>
</dbReference>
<dbReference type="CDD" id="cd07890">
    <property type="entry name" value="CYTH-like_AC_IV-like"/>
    <property type="match status" value="1"/>
</dbReference>
<evidence type="ECO:0000259" key="1">
    <source>
        <dbReference type="PROSITE" id="PS51707"/>
    </source>
</evidence>
<dbReference type="Pfam" id="PF01928">
    <property type="entry name" value="CYTH"/>
    <property type="match status" value="1"/>
</dbReference>
<proteinExistence type="predicted"/>
<dbReference type="PANTHER" id="PTHR21028:SF2">
    <property type="entry name" value="CYTH DOMAIN-CONTAINING PROTEIN"/>
    <property type="match status" value="1"/>
</dbReference>
<dbReference type="SMART" id="SM01118">
    <property type="entry name" value="CYTH"/>
    <property type="match status" value="1"/>
</dbReference>
<protein>
    <submittedName>
        <fullName evidence="2">Adenylyl cyclase CyaB</fullName>
    </submittedName>
</protein>
<organism evidence="2 3">
    <name type="scientific">Ignicoccus pacificus DSM 13166</name>
    <dbReference type="NCBI Taxonomy" id="940294"/>
    <lineage>
        <taxon>Archaea</taxon>
        <taxon>Thermoproteota</taxon>
        <taxon>Thermoprotei</taxon>
        <taxon>Desulfurococcales</taxon>
        <taxon>Desulfurococcaceae</taxon>
        <taxon>Ignicoccus</taxon>
    </lineage>
</organism>
<dbReference type="KEGG" id="ipc:IPA_04820"/>
<evidence type="ECO:0000313" key="2">
    <source>
        <dbReference type="EMBL" id="UXD21492.1"/>
    </source>
</evidence>
<dbReference type="InterPro" id="IPR008173">
    <property type="entry name" value="Adenylyl_cyclase_CyaB"/>
</dbReference>
<dbReference type="InterPro" id="IPR033469">
    <property type="entry name" value="CYTH-like_dom_sf"/>
</dbReference>
<dbReference type="Proteomes" id="UP001063698">
    <property type="component" value="Chromosome"/>
</dbReference>
<accession>A0A977K9H4</accession>
<name>A0A977K9H4_9CREN</name>
<evidence type="ECO:0000313" key="3">
    <source>
        <dbReference type="Proteomes" id="UP001063698"/>
    </source>
</evidence>
<keyword evidence="3" id="KW-1185">Reference proteome</keyword>
<gene>
    <name evidence="2" type="ORF">IPA_04820</name>
</gene>
<sequence>MEFEIKLRIEDPQRIEETLLKLGGEFMGTRVEIDTYFNFDCNGGCCRNFAETDEAIRLRLRDSKCILTYKGPRISKEVKAREEIEVEVGDCNAITKILEKMCLKPVAQVKKKRRYWKLGNATITIDYVEELGTFMEIEVVGEDASEARSIIDDLRRRIAPSSEVVEETYLEMLLKKRGISL</sequence>
<dbReference type="SUPFAM" id="SSF55154">
    <property type="entry name" value="CYTH-like phosphatases"/>
    <property type="match status" value="1"/>
</dbReference>
<dbReference type="PROSITE" id="PS51707">
    <property type="entry name" value="CYTH"/>
    <property type="match status" value="1"/>
</dbReference>
<dbReference type="PANTHER" id="PTHR21028">
    <property type="entry name" value="SI:CH211-156B7.4"/>
    <property type="match status" value="1"/>
</dbReference>
<dbReference type="NCBIfam" id="TIGR00318">
    <property type="entry name" value="cyaB"/>
    <property type="match status" value="1"/>
</dbReference>
<dbReference type="InterPro" id="IPR023577">
    <property type="entry name" value="CYTH_domain"/>
</dbReference>